<dbReference type="EMBL" id="JBHSLV010000043">
    <property type="protein sequence ID" value="MFC5395249.1"/>
    <property type="molecule type" value="Genomic_DNA"/>
</dbReference>
<dbReference type="Pfam" id="PF13671">
    <property type="entry name" value="AAA_33"/>
    <property type="match status" value="1"/>
</dbReference>
<accession>A0ABW0HGZ9</accession>
<gene>
    <name evidence="2" type="ORF">ACFPPC_21700</name>
</gene>
<dbReference type="InterPro" id="IPR011009">
    <property type="entry name" value="Kinase-like_dom_sf"/>
</dbReference>
<evidence type="ECO:0000313" key="3">
    <source>
        <dbReference type="Proteomes" id="UP001596104"/>
    </source>
</evidence>
<organism evidence="2 3">
    <name type="scientific">Bosea vestrisii</name>
    <dbReference type="NCBI Taxonomy" id="151416"/>
    <lineage>
        <taxon>Bacteria</taxon>
        <taxon>Pseudomonadati</taxon>
        <taxon>Pseudomonadota</taxon>
        <taxon>Alphaproteobacteria</taxon>
        <taxon>Hyphomicrobiales</taxon>
        <taxon>Boseaceae</taxon>
        <taxon>Bosea</taxon>
    </lineage>
</organism>
<comment type="caution">
    <text evidence="2">The sequence shown here is derived from an EMBL/GenBank/DDBJ whole genome shotgun (WGS) entry which is preliminary data.</text>
</comment>
<dbReference type="SUPFAM" id="SSF52540">
    <property type="entry name" value="P-loop containing nucleoside triphosphate hydrolases"/>
    <property type="match status" value="1"/>
</dbReference>
<sequence length="503" mass="54432">MDADGQNDIIAFLCSRRAFGADRPPDETISTHISTVLLLGERALKLKRPVRLAYVDLSSPERRLQLCQRELELNRQTAPDLYRRVHRITIEPDGELALNGSGPLVDAVLEMRRFDGAMLFDKLAGAGTLTGAQIEDLADVIAGFHRSAPVAGDTGGAERLRRVLDVNTRGFADAPQLQPDAVAAADAACRAALTRHAALLDRRARDGFVRRVHGDLHLRNICLIDGQPTLFDCLEFDEDLATTDVLYDLAFALMDLWHRGAKHLANILFNRYLDATGDDAGLALLPLFMAVRAAVRAHVTARTATTGQNTLEAQGYLDLCRELLRESPATLTAIGGYSGSGKSTVAAAVAPCLGAAPGARVLSSDRFRKRLFGVAARARLPADAYRTEISLRVYTELAETAERVLRGGRSVIADAVFDRQADRGRFAGIAARAGATFRGVWLDAPEKTLVDRVAHRRDDPSDATPDVVAQQIARHGAPTDWTTIRADVEAATVAAAVKRVLLG</sequence>
<evidence type="ECO:0000259" key="1">
    <source>
        <dbReference type="Pfam" id="PF01636"/>
    </source>
</evidence>
<dbReference type="RefSeq" id="WP_377011075.1">
    <property type="nucleotide sequence ID" value="NZ_JBHSLV010000043.1"/>
</dbReference>
<keyword evidence="3" id="KW-1185">Reference proteome</keyword>
<dbReference type="Proteomes" id="UP001596104">
    <property type="component" value="Unassembled WGS sequence"/>
</dbReference>
<dbReference type="SUPFAM" id="SSF56112">
    <property type="entry name" value="Protein kinase-like (PK-like)"/>
    <property type="match status" value="1"/>
</dbReference>
<evidence type="ECO:0000313" key="2">
    <source>
        <dbReference type="EMBL" id="MFC5395249.1"/>
    </source>
</evidence>
<dbReference type="InterPro" id="IPR027417">
    <property type="entry name" value="P-loop_NTPase"/>
</dbReference>
<dbReference type="InterPro" id="IPR002575">
    <property type="entry name" value="Aminoglycoside_PTrfase"/>
</dbReference>
<dbReference type="PANTHER" id="PTHR43883:SF1">
    <property type="entry name" value="GLUCONOKINASE"/>
    <property type="match status" value="1"/>
</dbReference>
<dbReference type="InterPro" id="IPR052732">
    <property type="entry name" value="Cell-binding_unc_protein"/>
</dbReference>
<reference evidence="3" key="1">
    <citation type="journal article" date="2019" name="Int. J. Syst. Evol. Microbiol.">
        <title>The Global Catalogue of Microorganisms (GCM) 10K type strain sequencing project: providing services to taxonomists for standard genome sequencing and annotation.</title>
        <authorList>
            <consortium name="The Broad Institute Genomics Platform"/>
            <consortium name="The Broad Institute Genome Sequencing Center for Infectious Disease"/>
            <person name="Wu L."/>
            <person name="Ma J."/>
        </authorList>
    </citation>
    <scope>NUCLEOTIDE SEQUENCE [LARGE SCALE GENOMIC DNA]</scope>
    <source>
        <strain evidence="3">CGMCC 1.16326</strain>
    </source>
</reference>
<feature type="domain" description="Aminoglycoside phosphotransferase" evidence="1">
    <location>
        <begin position="128"/>
        <end position="273"/>
    </location>
</feature>
<dbReference type="Pfam" id="PF01636">
    <property type="entry name" value="APH"/>
    <property type="match status" value="1"/>
</dbReference>
<proteinExistence type="predicted"/>
<protein>
    <submittedName>
        <fullName evidence="2">AAA family ATPase</fullName>
    </submittedName>
</protein>
<name>A0ABW0HGZ9_9HYPH</name>
<dbReference type="Gene3D" id="3.40.50.300">
    <property type="entry name" value="P-loop containing nucleotide triphosphate hydrolases"/>
    <property type="match status" value="1"/>
</dbReference>
<dbReference type="PANTHER" id="PTHR43883">
    <property type="entry name" value="SLR0207 PROTEIN"/>
    <property type="match status" value="1"/>
</dbReference>